<dbReference type="PANTHER" id="PTHR45138">
    <property type="entry name" value="REGULATORY COMPONENTS OF SENSORY TRANSDUCTION SYSTEM"/>
    <property type="match status" value="1"/>
</dbReference>
<evidence type="ECO:0000256" key="1">
    <source>
        <dbReference type="ARBA" id="ARBA00001946"/>
    </source>
</evidence>
<dbReference type="Pfam" id="PF00990">
    <property type="entry name" value="GGDEF"/>
    <property type="match status" value="1"/>
</dbReference>
<dbReference type="GO" id="GO:0052621">
    <property type="term" value="F:diguanylate cyclase activity"/>
    <property type="evidence" value="ECO:0007669"/>
    <property type="project" value="UniProtKB-EC"/>
</dbReference>
<name>A0A369UVF5_9GAMM</name>
<dbReference type="SUPFAM" id="SSF55073">
    <property type="entry name" value="Nucleotide cyclase"/>
    <property type="match status" value="1"/>
</dbReference>
<keyword evidence="5" id="KW-0472">Membrane</keyword>
<keyword evidence="5" id="KW-1133">Transmembrane helix</keyword>
<dbReference type="PANTHER" id="PTHR45138:SF9">
    <property type="entry name" value="DIGUANYLATE CYCLASE DGCM-RELATED"/>
    <property type="match status" value="1"/>
</dbReference>
<dbReference type="PROSITE" id="PS50887">
    <property type="entry name" value="GGDEF"/>
    <property type="match status" value="1"/>
</dbReference>
<dbReference type="SUPFAM" id="SSF48452">
    <property type="entry name" value="TPR-like"/>
    <property type="match status" value="1"/>
</dbReference>
<evidence type="ECO:0000313" key="7">
    <source>
        <dbReference type="EMBL" id="RDD83718.1"/>
    </source>
</evidence>
<evidence type="ECO:0000256" key="4">
    <source>
        <dbReference type="SAM" id="MobiDB-lite"/>
    </source>
</evidence>
<accession>A0A369UVF5</accession>
<protein>
    <recommendedName>
        <fullName evidence="2">diguanylate cyclase</fullName>
        <ecNumber evidence="2">2.7.7.65</ecNumber>
    </recommendedName>
</protein>
<feature type="domain" description="GGDEF" evidence="6">
    <location>
        <begin position="344"/>
        <end position="477"/>
    </location>
</feature>
<keyword evidence="8" id="KW-1185">Reference proteome</keyword>
<evidence type="ECO:0000256" key="5">
    <source>
        <dbReference type="SAM" id="Phobius"/>
    </source>
</evidence>
<dbReference type="Proteomes" id="UP000253782">
    <property type="component" value="Unassembled WGS sequence"/>
</dbReference>
<dbReference type="InterPro" id="IPR050469">
    <property type="entry name" value="Diguanylate_Cyclase"/>
</dbReference>
<dbReference type="FunFam" id="3.30.70.270:FF:000001">
    <property type="entry name" value="Diguanylate cyclase domain protein"/>
    <property type="match status" value="1"/>
</dbReference>
<dbReference type="EMBL" id="QQAH01000001">
    <property type="protein sequence ID" value="RDD83718.1"/>
    <property type="molecule type" value="Genomic_DNA"/>
</dbReference>
<dbReference type="EC" id="2.7.7.65" evidence="2"/>
<comment type="cofactor">
    <cofactor evidence="1">
        <name>Mg(2+)</name>
        <dbReference type="ChEBI" id="CHEBI:18420"/>
    </cofactor>
</comment>
<dbReference type="InterPro" id="IPR043128">
    <property type="entry name" value="Rev_trsase/Diguanyl_cyclase"/>
</dbReference>
<proteinExistence type="predicted"/>
<comment type="catalytic activity">
    <reaction evidence="3">
        <text>2 GTP = 3',3'-c-di-GMP + 2 diphosphate</text>
        <dbReference type="Rhea" id="RHEA:24898"/>
        <dbReference type="ChEBI" id="CHEBI:33019"/>
        <dbReference type="ChEBI" id="CHEBI:37565"/>
        <dbReference type="ChEBI" id="CHEBI:58805"/>
        <dbReference type="EC" id="2.7.7.65"/>
    </reaction>
</comment>
<organism evidence="7 8">
    <name type="scientific">Dyella tabacisoli</name>
    <dbReference type="NCBI Taxonomy" id="2282381"/>
    <lineage>
        <taxon>Bacteria</taxon>
        <taxon>Pseudomonadati</taxon>
        <taxon>Pseudomonadota</taxon>
        <taxon>Gammaproteobacteria</taxon>
        <taxon>Lysobacterales</taxon>
        <taxon>Rhodanobacteraceae</taxon>
        <taxon>Dyella</taxon>
    </lineage>
</organism>
<gene>
    <name evidence="7" type="ORF">DVJ77_00445</name>
</gene>
<dbReference type="SMART" id="SM00267">
    <property type="entry name" value="GGDEF"/>
    <property type="match status" value="1"/>
</dbReference>
<dbReference type="InterPro" id="IPR011990">
    <property type="entry name" value="TPR-like_helical_dom_sf"/>
</dbReference>
<evidence type="ECO:0000256" key="3">
    <source>
        <dbReference type="ARBA" id="ARBA00034247"/>
    </source>
</evidence>
<evidence type="ECO:0000259" key="6">
    <source>
        <dbReference type="PROSITE" id="PS50887"/>
    </source>
</evidence>
<keyword evidence="5" id="KW-0812">Transmembrane</keyword>
<reference evidence="7 8" key="1">
    <citation type="submission" date="2018-07" db="EMBL/GenBank/DDBJ databases">
        <title>Dyella tabacisoli L4-6T, whole genome shotgun sequence.</title>
        <authorList>
            <person name="Zhou X.-K."/>
            <person name="Li W.-J."/>
            <person name="Duan Y.-Q."/>
        </authorList>
    </citation>
    <scope>NUCLEOTIDE SEQUENCE [LARGE SCALE GENOMIC DNA]</scope>
    <source>
        <strain evidence="7 8">L4-6</strain>
    </source>
</reference>
<dbReference type="InterPro" id="IPR000160">
    <property type="entry name" value="GGDEF_dom"/>
</dbReference>
<dbReference type="OrthoDB" id="9803824at2"/>
<dbReference type="NCBIfam" id="TIGR00254">
    <property type="entry name" value="GGDEF"/>
    <property type="match status" value="1"/>
</dbReference>
<evidence type="ECO:0000313" key="8">
    <source>
        <dbReference type="Proteomes" id="UP000253782"/>
    </source>
</evidence>
<evidence type="ECO:0000256" key="2">
    <source>
        <dbReference type="ARBA" id="ARBA00012528"/>
    </source>
</evidence>
<sequence>MRFRATATLVDILGIGHRYEEAFGRLSQLLDQLPQITNKRARFQGLGEAAQLLIAAGQYDLASSYAEQMLDNIPAGESACKSMYFKLHAEFRSGRMQVLDPAFQTGVDTCVKSGENLVANAIRADIASFDIQQGRSAHAIALLQTNYAYVLRDQYPSLTSQFDALQAQAYWDQGEITHARKFAVAAVDSAIKSEYTEPLSMAYELLFRIEKQQGNFRAALAYHEKYLAADKGYLNDVSAKTLAYQIVKQQVQANKVEVDALNKQNQILQLQRALDHKAVEASRLYIILLLTVLASIGLLLYRLKRSQLRFMGLARQDSLTGISNRKHFVDEAEQALRQAKRFTRCASLILIDLDHFKLVNDTHGHAVGDQVLKRAVVACQKHLHARDVFGRLGGEEFGILIPHCEPEQASDRAEQIRIAIASTPLSEDMHGVMISASFGVASTDSGNYEFLRLLADADHALYRAKRNGRNCVVSGSVTDGLVSPYPMESSEQTASDKVLSASARIEPVN</sequence>
<dbReference type="AlphaFoldDB" id="A0A369UVF5"/>
<feature type="region of interest" description="Disordered" evidence="4">
    <location>
        <begin position="483"/>
        <end position="509"/>
    </location>
</feature>
<dbReference type="Gene3D" id="3.30.70.270">
    <property type="match status" value="1"/>
</dbReference>
<dbReference type="InterPro" id="IPR029787">
    <property type="entry name" value="Nucleotide_cyclase"/>
</dbReference>
<comment type="caution">
    <text evidence="7">The sequence shown here is derived from an EMBL/GenBank/DDBJ whole genome shotgun (WGS) entry which is preliminary data.</text>
</comment>
<feature type="transmembrane region" description="Helical" evidence="5">
    <location>
        <begin position="284"/>
        <end position="301"/>
    </location>
</feature>
<dbReference type="CDD" id="cd01949">
    <property type="entry name" value="GGDEF"/>
    <property type="match status" value="1"/>
</dbReference>
<dbReference type="Gene3D" id="1.25.40.10">
    <property type="entry name" value="Tetratricopeptide repeat domain"/>
    <property type="match status" value="1"/>
</dbReference>